<evidence type="ECO:0000256" key="4">
    <source>
        <dbReference type="SAM" id="MobiDB-lite"/>
    </source>
</evidence>
<name>A0ABQ8FBY7_9FUNG</name>
<dbReference type="PANTHER" id="PTHR44314">
    <property type="entry name" value="CILIA- AND FLAGELLA-ASSOCIATED PROTEIN 70"/>
    <property type="match status" value="1"/>
</dbReference>
<dbReference type="SMART" id="SM00028">
    <property type="entry name" value="TPR"/>
    <property type="match status" value="7"/>
</dbReference>
<dbReference type="SUPFAM" id="SSF48452">
    <property type="entry name" value="TPR-like"/>
    <property type="match status" value="1"/>
</dbReference>
<feature type="compositionally biased region" description="Basic and acidic residues" evidence="4">
    <location>
        <begin position="1061"/>
        <end position="1079"/>
    </location>
</feature>
<keyword evidence="6" id="KW-1185">Reference proteome</keyword>
<dbReference type="InterPro" id="IPR052628">
    <property type="entry name" value="CFAP70"/>
</dbReference>
<evidence type="ECO:0000256" key="1">
    <source>
        <dbReference type="ARBA" id="ARBA00022737"/>
    </source>
</evidence>
<feature type="repeat" description="TPR" evidence="3">
    <location>
        <begin position="990"/>
        <end position="1023"/>
    </location>
</feature>
<evidence type="ECO:0000256" key="3">
    <source>
        <dbReference type="PROSITE-ProRule" id="PRU00339"/>
    </source>
</evidence>
<gene>
    <name evidence="5" type="ORF">BASA50_005685</name>
</gene>
<keyword evidence="2 3" id="KW-0802">TPR repeat</keyword>
<proteinExistence type="predicted"/>
<dbReference type="Gene3D" id="2.60.40.150">
    <property type="entry name" value="C2 domain"/>
    <property type="match status" value="1"/>
</dbReference>
<protein>
    <submittedName>
        <fullName evidence="5">Uncharacterized protein</fullName>
    </submittedName>
</protein>
<feature type="region of interest" description="Disordered" evidence="4">
    <location>
        <begin position="1046"/>
        <end position="1088"/>
    </location>
</feature>
<evidence type="ECO:0000256" key="2">
    <source>
        <dbReference type="ARBA" id="ARBA00022803"/>
    </source>
</evidence>
<accession>A0ABQ8FBY7</accession>
<feature type="repeat" description="TPR" evidence="3">
    <location>
        <begin position="787"/>
        <end position="820"/>
    </location>
</feature>
<evidence type="ECO:0000313" key="5">
    <source>
        <dbReference type="EMBL" id="KAH6595604.1"/>
    </source>
</evidence>
<comment type="caution">
    <text evidence="5">The sequence shown here is derived from an EMBL/GenBank/DDBJ whole genome shotgun (WGS) entry which is preliminary data.</text>
</comment>
<sequence>MSLTKPATASAQTEPTMALPASDMASLLAAHSADATNGLVINATNIRGAKGEHVNSFIRTQFADFDYKDTVTIMDNGNPEYNLSYEHTFNVDEALIETFSNKLLTLNLIESLPKEKTALLGTAELSLDKPFIHYAGRELEKETPVSLPTLVFRETVPIIYSNAKLLVSLPEFQRTAPECVVEVLLSRPLLSHNDFINGNFVNLHIDSVYPVPDEWNVKESSEKDLNSNIFTYCINLTLPNEIGGERVVSILNGSLVACETPPLIDPYNNTPHTITLTDTRKEQGIMESTGQTTSSTVLQTITDTEHNTIKPKETKRVSWASSVVVYIGPIALDRIRQKAIEKRPLELEFTRTLMTKFTSVVDTFASKYHGKANIDVSMLMYPNIIGIKGRFPLDAVNSNESIAQTSNLLSEPHMLQKGVKDTSNLYHNINSAISMELILSAPLIDKKKLKAITKSVGDFIPKRYIPETLLFEKRSKQAKDDYRTKINEIVYILVKEYRETLRMEANLQAKDSDVSSVREEKDEQQRKKLFMYHLTKSGAYFRFKEELKSSVVQIIRERFLRKSPFASKAEQQLFMSEAYVYLMDQMHVSIDKIFTKKQEKYIDPTIDFQKDLCTLKEYADAAEKNGQLQISTKYHLERVAKYDDTITTWFDYGCFTMRNNHPDKGEECFREILSRHAKHVPTLLVYGAICCMRERMEEAHVCISDAVKLEPECILANIFMGILLDILGEDSEAEIYIEKTRVLHQQQVGMDGPSHYLEAAKFAVNAHLSDFADRALSQELLVHAPSVQPHILLSHLKIQQGQYSKALDHLKDALNMDSSHVSTWAELGHLHYIQNKFTEAKHAYDTALSLNYDEKEVVLIFIRLGSIYLRNAYQETLPLSDSHIVTISHLQFLKHREESVDIGLALIAKNMFLKATCIAPSSQSWLGAGKACFALKEYQEAEDAFAEANVLNNRDSEVWAYLALLSLTLGRTIEAHQSIAQALRLGIKDSDILKAVGVAFLNEKQSVAAVECLRMALEENPDDMGTRELFSQALEESNQTTLHTICNGGNSSSSIGNSAKGSHEEATSNRSSILEKGDAGEMQSTMAR</sequence>
<dbReference type="InterPro" id="IPR019734">
    <property type="entry name" value="TPR_rpt"/>
</dbReference>
<dbReference type="InterPro" id="IPR011990">
    <property type="entry name" value="TPR-like_helical_dom_sf"/>
</dbReference>
<dbReference type="Proteomes" id="UP001648503">
    <property type="component" value="Unassembled WGS sequence"/>
</dbReference>
<dbReference type="EMBL" id="JAFCIX010000294">
    <property type="protein sequence ID" value="KAH6595604.1"/>
    <property type="molecule type" value="Genomic_DNA"/>
</dbReference>
<organism evidence="5 6">
    <name type="scientific">Batrachochytrium salamandrivorans</name>
    <dbReference type="NCBI Taxonomy" id="1357716"/>
    <lineage>
        <taxon>Eukaryota</taxon>
        <taxon>Fungi</taxon>
        <taxon>Fungi incertae sedis</taxon>
        <taxon>Chytridiomycota</taxon>
        <taxon>Chytridiomycota incertae sedis</taxon>
        <taxon>Chytridiomycetes</taxon>
        <taxon>Rhizophydiales</taxon>
        <taxon>Rhizophydiales incertae sedis</taxon>
        <taxon>Batrachochytrium</taxon>
    </lineage>
</organism>
<dbReference type="PROSITE" id="PS50005">
    <property type="entry name" value="TPR"/>
    <property type="match status" value="3"/>
</dbReference>
<evidence type="ECO:0000313" key="6">
    <source>
        <dbReference type="Proteomes" id="UP001648503"/>
    </source>
</evidence>
<keyword evidence="1" id="KW-0677">Repeat</keyword>
<dbReference type="Gene3D" id="1.25.40.10">
    <property type="entry name" value="Tetratricopeptide repeat domain"/>
    <property type="match status" value="2"/>
</dbReference>
<dbReference type="InterPro" id="IPR035892">
    <property type="entry name" value="C2_domain_sf"/>
</dbReference>
<dbReference type="Pfam" id="PF13181">
    <property type="entry name" value="TPR_8"/>
    <property type="match status" value="1"/>
</dbReference>
<feature type="repeat" description="TPR" evidence="3">
    <location>
        <begin position="821"/>
        <end position="854"/>
    </location>
</feature>
<reference evidence="5 6" key="1">
    <citation type="submission" date="2021-02" db="EMBL/GenBank/DDBJ databases">
        <title>Variation within the Batrachochytrium salamandrivorans European outbreak.</title>
        <authorList>
            <person name="Kelly M."/>
            <person name="Pasmans F."/>
            <person name="Shea T.P."/>
            <person name="Munoz J.F."/>
            <person name="Carranza S."/>
            <person name="Cuomo C.A."/>
            <person name="Martel A."/>
        </authorList>
    </citation>
    <scope>NUCLEOTIDE SEQUENCE [LARGE SCALE GENOMIC DNA]</scope>
    <source>
        <strain evidence="5 6">AMFP18/2</strain>
    </source>
</reference>
<dbReference type="PANTHER" id="PTHR44314:SF1">
    <property type="entry name" value="CILIA- AND FLAGELLA-ASSOCIATED PROTEIN 70"/>
    <property type="match status" value="1"/>
</dbReference>
<feature type="compositionally biased region" description="Low complexity" evidence="4">
    <location>
        <begin position="1047"/>
        <end position="1060"/>
    </location>
</feature>
<dbReference type="SUPFAM" id="SSF49562">
    <property type="entry name" value="C2 domain (Calcium/lipid-binding domain, CaLB)"/>
    <property type="match status" value="1"/>
</dbReference>